<feature type="transmembrane region" description="Helical" evidence="10">
    <location>
        <begin position="149"/>
        <end position="169"/>
    </location>
</feature>
<feature type="transmembrane region" description="Helical" evidence="10">
    <location>
        <begin position="42"/>
        <end position="67"/>
    </location>
</feature>
<gene>
    <name evidence="12" type="ORF">PLOB_00024244</name>
</gene>
<evidence type="ECO:0000256" key="2">
    <source>
        <dbReference type="ARBA" id="ARBA00022475"/>
    </source>
</evidence>
<evidence type="ECO:0000313" key="13">
    <source>
        <dbReference type="Proteomes" id="UP001159405"/>
    </source>
</evidence>
<feature type="transmembrane region" description="Helical" evidence="10">
    <location>
        <begin position="79"/>
        <end position="104"/>
    </location>
</feature>
<keyword evidence="13" id="KW-1185">Reference proteome</keyword>
<keyword evidence="2" id="KW-1003">Cell membrane</keyword>
<feature type="transmembrane region" description="Helical" evidence="10">
    <location>
        <begin position="6"/>
        <end position="30"/>
    </location>
</feature>
<accession>A0ABN8NNF9</accession>
<keyword evidence="6 10" id="KW-0472">Membrane</keyword>
<organism evidence="12 13">
    <name type="scientific">Porites lobata</name>
    <dbReference type="NCBI Taxonomy" id="104759"/>
    <lineage>
        <taxon>Eukaryota</taxon>
        <taxon>Metazoa</taxon>
        <taxon>Cnidaria</taxon>
        <taxon>Anthozoa</taxon>
        <taxon>Hexacorallia</taxon>
        <taxon>Scleractinia</taxon>
        <taxon>Fungiina</taxon>
        <taxon>Poritidae</taxon>
        <taxon>Porites</taxon>
    </lineage>
</organism>
<keyword evidence="7" id="KW-0675">Receptor</keyword>
<keyword evidence="5" id="KW-0297">G-protein coupled receptor</keyword>
<dbReference type="InterPro" id="IPR017452">
    <property type="entry name" value="GPCR_Rhodpsn_7TM"/>
</dbReference>
<keyword evidence="8" id="KW-0325">Glycoprotein</keyword>
<dbReference type="SUPFAM" id="SSF81321">
    <property type="entry name" value="Family A G protein-coupled receptor-like"/>
    <property type="match status" value="1"/>
</dbReference>
<keyword evidence="4 10" id="KW-1133">Transmembrane helix</keyword>
<dbReference type="PRINTS" id="PR00237">
    <property type="entry name" value="GPCRRHODOPSN"/>
</dbReference>
<evidence type="ECO:0000256" key="9">
    <source>
        <dbReference type="ARBA" id="ARBA00023224"/>
    </source>
</evidence>
<dbReference type="Pfam" id="PF00001">
    <property type="entry name" value="7tm_1"/>
    <property type="match status" value="2"/>
</dbReference>
<reference evidence="12 13" key="1">
    <citation type="submission" date="2022-05" db="EMBL/GenBank/DDBJ databases">
        <authorList>
            <consortium name="Genoscope - CEA"/>
            <person name="William W."/>
        </authorList>
    </citation>
    <scope>NUCLEOTIDE SEQUENCE [LARGE SCALE GENOMIC DNA]</scope>
</reference>
<protein>
    <recommendedName>
        <fullName evidence="11">G-protein coupled receptors family 1 profile domain-containing protein</fullName>
    </recommendedName>
</protein>
<name>A0ABN8NNF9_9CNID</name>
<feature type="domain" description="G-protein coupled receptors family 1 profile" evidence="11">
    <location>
        <begin position="22"/>
        <end position="264"/>
    </location>
</feature>
<dbReference type="EMBL" id="CALNXK010000029">
    <property type="protein sequence ID" value="CAH3116128.1"/>
    <property type="molecule type" value="Genomic_DNA"/>
</dbReference>
<evidence type="ECO:0000256" key="10">
    <source>
        <dbReference type="SAM" id="Phobius"/>
    </source>
</evidence>
<comment type="subcellular location">
    <subcellularLocation>
        <location evidence="1">Cell membrane</location>
        <topology evidence="1">Multi-pass membrane protein</topology>
    </subcellularLocation>
</comment>
<dbReference type="PROSITE" id="PS50262">
    <property type="entry name" value="G_PROTEIN_RECEP_F1_2"/>
    <property type="match status" value="1"/>
</dbReference>
<dbReference type="PANTHER" id="PTHR24246">
    <property type="entry name" value="OLFACTORY RECEPTOR AND ADENOSINE RECEPTOR"/>
    <property type="match status" value="1"/>
</dbReference>
<evidence type="ECO:0000256" key="1">
    <source>
        <dbReference type="ARBA" id="ARBA00004651"/>
    </source>
</evidence>
<keyword evidence="9" id="KW-0807">Transducer</keyword>
<comment type="caution">
    <text evidence="12">The sequence shown here is derived from an EMBL/GenBank/DDBJ whole genome shotgun (WGS) entry which is preliminary data.</text>
</comment>
<evidence type="ECO:0000256" key="8">
    <source>
        <dbReference type="ARBA" id="ARBA00023180"/>
    </source>
</evidence>
<feature type="transmembrane region" description="Helical" evidence="10">
    <location>
        <begin position="125"/>
        <end position="143"/>
    </location>
</feature>
<evidence type="ECO:0000313" key="12">
    <source>
        <dbReference type="EMBL" id="CAH3116128.1"/>
    </source>
</evidence>
<evidence type="ECO:0000256" key="5">
    <source>
        <dbReference type="ARBA" id="ARBA00023040"/>
    </source>
</evidence>
<dbReference type="Gene3D" id="1.20.1070.10">
    <property type="entry name" value="Rhodopsin 7-helix transmembrane proteins"/>
    <property type="match status" value="1"/>
</dbReference>
<dbReference type="PANTHER" id="PTHR24246:SF27">
    <property type="entry name" value="ADENOSINE RECEPTOR, ISOFORM A"/>
    <property type="match status" value="1"/>
</dbReference>
<proteinExistence type="predicted"/>
<evidence type="ECO:0000256" key="4">
    <source>
        <dbReference type="ARBA" id="ARBA00022989"/>
    </source>
</evidence>
<evidence type="ECO:0000259" key="11">
    <source>
        <dbReference type="PROSITE" id="PS50262"/>
    </source>
</evidence>
<dbReference type="CDD" id="cd00637">
    <property type="entry name" value="7tm_classA_rhodopsin-like"/>
    <property type="match status" value="1"/>
</dbReference>
<dbReference type="InterPro" id="IPR000276">
    <property type="entry name" value="GPCR_Rhodpsn"/>
</dbReference>
<evidence type="ECO:0000256" key="7">
    <source>
        <dbReference type="ARBA" id="ARBA00023170"/>
    </source>
</evidence>
<evidence type="ECO:0000256" key="3">
    <source>
        <dbReference type="ARBA" id="ARBA00022692"/>
    </source>
</evidence>
<feature type="transmembrane region" description="Helical" evidence="10">
    <location>
        <begin position="244"/>
        <end position="266"/>
    </location>
</feature>
<keyword evidence="3 10" id="KW-0812">Transmembrane</keyword>
<feature type="transmembrane region" description="Helical" evidence="10">
    <location>
        <begin position="211"/>
        <end position="232"/>
    </location>
</feature>
<dbReference type="SMART" id="SM01381">
    <property type="entry name" value="7TM_GPCR_Srsx"/>
    <property type="match status" value="1"/>
</dbReference>
<evidence type="ECO:0000256" key="6">
    <source>
        <dbReference type="ARBA" id="ARBA00023136"/>
    </source>
</evidence>
<dbReference type="Proteomes" id="UP001159405">
    <property type="component" value="Unassembled WGS sequence"/>
</dbReference>
<sequence length="289" mass="32619">MRGELISISVLNIFLSLTAIIGNVLIQVALYKETSLHSAMKLLLRSLSVSDLLVGLISVPLAVTYWMSVIFEHWKICPFALGSTVIASYTLGPVSLLTLTAISVDRLLALKLGLRYRQVVTLKRILAIVISFWVISFISATIYLWDLHITLLCGSAITGLCLVTSVYSYTRIYLELRHHQIQVQGRASHEQVSQEYPLNVARYRKAVSSTLWLQGTLILCYLPIAIIGSMWIQNYSEFSSSMYLARQWAASLVFLNSSLNPILYFWKIREVRQAVKVTIKHLFSPSTMN</sequence>